<sequence>MPGFQNHLKQDRKALFFVDQVAMQVFGRAEKLGREYMLVKTDGQYIRVKLTIMTEYSDPGLTQSQGWLGLQYSMGIKASVPNTGQVNARAQSSNLQPAGCKLEERV</sequence>
<organism evidence="1 2">
    <name type="scientific">Laccaria amethystina LaAM-08-1</name>
    <dbReference type="NCBI Taxonomy" id="1095629"/>
    <lineage>
        <taxon>Eukaryota</taxon>
        <taxon>Fungi</taxon>
        <taxon>Dikarya</taxon>
        <taxon>Basidiomycota</taxon>
        <taxon>Agaricomycotina</taxon>
        <taxon>Agaricomycetes</taxon>
        <taxon>Agaricomycetidae</taxon>
        <taxon>Agaricales</taxon>
        <taxon>Agaricineae</taxon>
        <taxon>Hydnangiaceae</taxon>
        <taxon>Laccaria</taxon>
    </lineage>
</organism>
<gene>
    <name evidence="1" type="ORF">K443DRAFT_684815</name>
</gene>
<dbReference type="HOGENOM" id="CLU_2223692_0_0_1"/>
<evidence type="ECO:0000313" key="2">
    <source>
        <dbReference type="Proteomes" id="UP000054477"/>
    </source>
</evidence>
<evidence type="ECO:0000313" key="1">
    <source>
        <dbReference type="EMBL" id="KIJ93071.1"/>
    </source>
</evidence>
<dbReference type="AlphaFoldDB" id="A0A0C9X613"/>
<protein>
    <submittedName>
        <fullName evidence="1">Uncharacterized protein</fullName>
    </submittedName>
</protein>
<dbReference type="Proteomes" id="UP000054477">
    <property type="component" value="Unassembled WGS sequence"/>
</dbReference>
<proteinExistence type="predicted"/>
<reference evidence="1 2" key="1">
    <citation type="submission" date="2014-04" db="EMBL/GenBank/DDBJ databases">
        <authorList>
            <consortium name="DOE Joint Genome Institute"/>
            <person name="Kuo A."/>
            <person name="Kohler A."/>
            <person name="Nagy L.G."/>
            <person name="Floudas D."/>
            <person name="Copeland A."/>
            <person name="Barry K.W."/>
            <person name="Cichocki N."/>
            <person name="Veneault-Fourrey C."/>
            <person name="LaButti K."/>
            <person name="Lindquist E.A."/>
            <person name="Lipzen A."/>
            <person name="Lundell T."/>
            <person name="Morin E."/>
            <person name="Murat C."/>
            <person name="Sun H."/>
            <person name="Tunlid A."/>
            <person name="Henrissat B."/>
            <person name="Grigoriev I.V."/>
            <person name="Hibbett D.S."/>
            <person name="Martin F."/>
            <person name="Nordberg H.P."/>
            <person name="Cantor M.N."/>
            <person name="Hua S.X."/>
        </authorList>
    </citation>
    <scope>NUCLEOTIDE SEQUENCE [LARGE SCALE GENOMIC DNA]</scope>
    <source>
        <strain evidence="1 2">LaAM-08-1</strain>
    </source>
</reference>
<dbReference type="EMBL" id="KN838867">
    <property type="protein sequence ID" value="KIJ93071.1"/>
    <property type="molecule type" value="Genomic_DNA"/>
</dbReference>
<reference evidence="2" key="2">
    <citation type="submission" date="2015-01" db="EMBL/GenBank/DDBJ databases">
        <title>Evolutionary Origins and Diversification of the Mycorrhizal Mutualists.</title>
        <authorList>
            <consortium name="DOE Joint Genome Institute"/>
            <consortium name="Mycorrhizal Genomics Consortium"/>
            <person name="Kohler A."/>
            <person name="Kuo A."/>
            <person name="Nagy L.G."/>
            <person name="Floudas D."/>
            <person name="Copeland A."/>
            <person name="Barry K.W."/>
            <person name="Cichocki N."/>
            <person name="Veneault-Fourrey C."/>
            <person name="LaButti K."/>
            <person name="Lindquist E.A."/>
            <person name="Lipzen A."/>
            <person name="Lundell T."/>
            <person name="Morin E."/>
            <person name="Murat C."/>
            <person name="Riley R."/>
            <person name="Ohm R."/>
            <person name="Sun H."/>
            <person name="Tunlid A."/>
            <person name="Henrissat B."/>
            <person name="Grigoriev I.V."/>
            <person name="Hibbett D.S."/>
            <person name="Martin F."/>
        </authorList>
    </citation>
    <scope>NUCLEOTIDE SEQUENCE [LARGE SCALE GENOMIC DNA]</scope>
    <source>
        <strain evidence="2">LaAM-08-1</strain>
    </source>
</reference>
<name>A0A0C9X613_9AGAR</name>
<accession>A0A0C9X613</accession>
<keyword evidence="2" id="KW-1185">Reference proteome</keyword>